<dbReference type="PANTHER" id="PTHR21470">
    <property type="entry name" value="RAB6-INTERACTING PROTEIN GORAB"/>
    <property type="match status" value="1"/>
</dbReference>
<sequence length="159" mass="18724">MMRMKSYNGTPIIGSDEDESLKSAFLAFRITEEEINKKKMELREKVHAHFGRVEEETKKLAEIRKELEALDDPWREEVTTVRKKIDLVNKELKPLAQSCYKKEREYMEALESYTEKGKEKGQLAARLMELVTESERVRMKRLEELSNNIESVSQLVQKQ</sequence>
<dbReference type="EMBL" id="MNCJ02000328">
    <property type="protein sequence ID" value="KAF5772752.1"/>
    <property type="molecule type" value="Genomic_DNA"/>
</dbReference>
<comment type="subcellular location">
    <subcellularLocation>
        <location evidence="1">Cytoplasm</location>
    </subcellularLocation>
    <subcellularLocation>
        <location evidence="2">Golgi apparatus</location>
    </subcellularLocation>
</comment>
<keyword evidence="5" id="KW-0963">Cytoplasm</keyword>
<keyword evidence="9" id="KW-1185">Reference proteome</keyword>
<evidence type="ECO:0000313" key="9">
    <source>
        <dbReference type="Proteomes" id="UP000215914"/>
    </source>
</evidence>
<dbReference type="AlphaFoldDB" id="A0A9K3H9K6"/>
<accession>A0A9K3H9K6</accession>
<proteinExistence type="inferred from homology"/>
<evidence type="ECO:0000256" key="3">
    <source>
        <dbReference type="ARBA" id="ARBA00005599"/>
    </source>
</evidence>
<dbReference type="Gramene" id="mRNA:HanXRQr2_Chr13g0580921">
    <property type="protein sequence ID" value="mRNA:HanXRQr2_Chr13g0580921"/>
    <property type="gene ID" value="HanXRQr2_Chr13g0580921"/>
</dbReference>
<reference evidence="8" key="1">
    <citation type="journal article" date="2017" name="Nature">
        <title>The sunflower genome provides insights into oil metabolism, flowering and Asterid evolution.</title>
        <authorList>
            <person name="Badouin H."/>
            <person name="Gouzy J."/>
            <person name="Grassa C.J."/>
            <person name="Murat F."/>
            <person name="Staton S.E."/>
            <person name="Cottret L."/>
            <person name="Lelandais-Briere C."/>
            <person name="Owens G.L."/>
            <person name="Carrere S."/>
            <person name="Mayjonade B."/>
            <person name="Legrand L."/>
            <person name="Gill N."/>
            <person name="Kane N.C."/>
            <person name="Bowers J.E."/>
            <person name="Hubner S."/>
            <person name="Bellec A."/>
            <person name="Berard A."/>
            <person name="Berges H."/>
            <person name="Blanchet N."/>
            <person name="Boniface M.C."/>
            <person name="Brunel D."/>
            <person name="Catrice O."/>
            <person name="Chaidir N."/>
            <person name="Claudel C."/>
            <person name="Donnadieu C."/>
            <person name="Faraut T."/>
            <person name="Fievet G."/>
            <person name="Helmstetter N."/>
            <person name="King M."/>
            <person name="Knapp S.J."/>
            <person name="Lai Z."/>
            <person name="Le Paslier M.C."/>
            <person name="Lippi Y."/>
            <person name="Lorenzon L."/>
            <person name="Mandel J.R."/>
            <person name="Marage G."/>
            <person name="Marchand G."/>
            <person name="Marquand E."/>
            <person name="Bret-Mestries E."/>
            <person name="Morien E."/>
            <person name="Nambeesan S."/>
            <person name="Nguyen T."/>
            <person name="Pegot-Espagnet P."/>
            <person name="Pouilly N."/>
            <person name="Raftis F."/>
            <person name="Sallet E."/>
            <person name="Schiex T."/>
            <person name="Thomas J."/>
            <person name="Vandecasteele C."/>
            <person name="Vares D."/>
            <person name="Vear F."/>
            <person name="Vautrin S."/>
            <person name="Crespi M."/>
            <person name="Mangin B."/>
            <person name="Burke J.M."/>
            <person name="Salse J."/>
            <person name="Munos S."/>
            <person name="Vincourt P."/>
            <person name="Rieseberg L.H."/>
            <person name="Langlade N.B."/>
        </authorList>
    </citation>
    <scope>NUCLEOTIDE SEQUENCE</scope>
    <source>
        <tissue evidence="8">Leaves</tissue>
    </source>
</reference>
<protein>
    <recommendedName>
        <fullName evidence="4">RAB6-interacting golgin</fullName>
    </recommendedName>
</protein>
<dbReference type="PANTHER" id="PTHR21470:SF2">
    <property type="entry name" value="RAB6-INTERACTING GOLGIN"/>
    <property type="match status" value="1"/>
</dbReference>
<evidence type="ECO:0000313" key="8">
    <source>
        <dbReference type="EMBL" id="KAF5772752.1"/>
    </source>
</evidence>
<comment type="caution">
    <text evidence="8">The sequence shown here is derived from an EMBL/GenBank/DDBJ whole genome shotgun (WGS) entry which is preliminary data.</text>
</comment>
<dbReference type="Pfam" id="PF04949">
    <property type="entry name" value="Transcrip_act"/>
    <property type="match status" value="1"/>
</dbReference>
<name>A0A9K3H9K6_HELAN</name>
<evidence type="ECO:0000256" key="6">
    <source>
        <dbReference type="ARBA" id="ARBA00023034"/>
    </source>
</evidence>
<gene>
    <name evidence="8" type="ORF">HanXRQr2_Chr13g0580921</name>
</gene>
<evidence type="ECO:0000256" key="4">
    <source>
        <dbReference type="ARBA" id="ARBA00014130"/>
    </source>
</evidence>
<dbReference type="OrthoDB" id="1921288at2759"/>
<dbReference type="Proteomes" id="UP000215914">
    <property type="component" value="Unassembled WGS sequence"/>
</dbReference>
<keyword evidence="6" id="KW-0333">Golgi apparatus</keyword>
<evidence type="ECO:0000256" key="5">
    <source>
        <dbReference type="ARBA" id="ARBA00022490"/>
    </source>
</evidence>
<evidence type="ECO:0000256" key="1">
    <source>
        <dbReference type="ARBA" id="ARBA00004496"/>
    </source>
</evidence>
<evidence type="ECO:0000256" key="2">
    <source>
        <dbReference type="ARBA" id="ARBA00004555"/>
    </source>
</evidence>
<comment type="similarity">
    <text evidence="3">Belongs to the GORAB family.</text>
</comment>
<organism evidence="8 9">
    <name type="scientific">Helianthus annuus</name>
    <name type="common">Common sunflower</name>
    <dbReference type="NCBI Taxonomy" id="4232"/>
    <lineage>
        <taxon>Eukaryota</taxon>
        <taxon>Viridiplantae</taxon>
        <taxon>Streptophyta</taxon>
        <taxon>Embryophyta</taxon>
        <taxon>Tracheophyta</taxon>
        <taxon>Spermatophyta</taxon>
        <taxon>Magnoliopsida</taxon>
        <taxon>eudicotyledons</taxon>
        <taxon>Gunneridae</taxon>
        <taxon>Pentapetalae</taxon>
        <taxon>asterids</taxon>
        <taxon>campanulids</taxon>
        <taxon>Asterales</taxon>
        <taxon>Asteraceae</taxon>
        <taxon>Asteroideae</taxon>
        <taxon>Heliantheae alliance</taxon>
        <taxon>Heliantheae</taxon>
        <taxon>Helianthus</taxon>
    </lineage>
</organism>
<dbReference type="InterPro" id="IPR007033">
    <property type="entry name" value="GORAB"/>
</dbReference>
<evidence type="ECO:0000256" key="7">
    <source>
        <dbReference type="ARBA" id="ARBA00023054"/>
    </source>
</evidence>
<keyword evidence="7" id="KW-0175">Coiled coil</keyword>
<dbReference type="GO" id="GO:0005794">
    <property type="term" value="C:Golgi apparatus"/>
    <property type="evidence" value="ECO:0007669"/>
    <property type="project" value="UniProtKB-SubCell"/>
</dbReference>
<reference evidence="8" key="2">
    <citation type="submission" date="2020-06" db="EMBL/GenBank/DDBJ databases">
        <title>Helianthus annuus Genome sequencing and assembly Release 2.</title>
        <authorList>
            <person name="Gouzy J."/>
            <person name="Langlade N."/>
            <person name="Munos S."/>
        </authorList>
    </citation>
    <scope>NUCLEOTIDE SEQUENCE</scope>
    <source>
        <tissue evidence="8">Leaves</tissue>
    </source>
</reference>